<evidence type="ECO:0000256" key="5">
    <source>
        <dbReference type="ARBA" id="ARBA00022692"/>
    </source>
</evidence>
<dbReference type="KEGG" id="cheb:HH215_08240"/>
<dbReference type="GO" id="GO:0016020">
    <property type="term" value="C:membrane"/>
    <property type="evidence" value="ECO:0007669"/>
    <property type="project" value="UniProtKB-SubCell"/>
</dbReference>
<feature type="domain" description="Cation/H+ exchanger transmembrane" evidence="12">
    <location>
        <begin position="9"/>
        <end position="375"/>
    </location>
</feature>
<keyword evidence="9 11" id="KW-0472">Membrane</keyword>
<dbReference type="GO" id="GO:0006814">
    <property type="term" value="P:sodium ion transport"/>
    <property type="evidence" value="ECO:0007669"/>
    <property type="project" value="UniProtKB-KW"/>
</dbReference>
<evidence type="ECO:0000256" key="10">
    <source>
        <dbReference type="ARBA" id="ARBA00023201"/>
    </source>
</evidence>
<dbReference type="Gene3D" id="1.20.1530.20">
    <property type="match status" value="1"/>
</dbReference>
<dbReference type="GO" id="GO:0015297">
    <property type="term" value="F:antiporter activity"/>
    <property type="evidence" value="ECO:0007669"/>
    <property type="project" value="UniProtKB-KW"/>
</dbReference>
<feature type="transmembrane region" description="Helical" evidence="11">
    <location>
        <begin position="264"/>
        <end position="283"/>
    </location>
</feature>
<dbReference type="PANTHER" id="PTHR43562">
    <property type="entry name" value="NAPA-TYPE SODIUM/HYDROGEN ANTIPORTER"/>
    <property type="match status" value="1"/>
</dbReference>
<evidence type="ECO:0000313" key="14">
    <source>
        <dbReference type="Proteomes" id="UP000502248"/>
    </source>
</evidence>
<feature type="transmembrane region" description="Helical" evidence="11">
    <location>
        <begin position="28"/>
        <end position="47"/>
    </location>
</feature>
<comment type="subcellular location">
    <subcellularLocation>
        <location evidence="1">Membrane</location>
        <topology evidence="1">Multi-pass membrane protein</topology>
    </subcellularLocation>
</comment>
<reference evidence="13 14" key="1">
    <citation type="submission" date="2020-04" db="EMBL/GenBank/DDBJ databases">
        <title>Genome sequencing of novel species.</title>
        <authorList>
            <person name="Heo J."/>
            <person name="Kim S.-J."/>
            <person name="Kim J.-S."/>
            <person name="Hong S.-B."/>
            <person name="Kwon S.-W."/>
        </authorList>
    </citation>
    <scope>NUCLEOTIDE SEQUENCE [LARGE SCALE GENOMIC DNA]</scope>
    <source>
        <strain evidence="13 14">MFER-1</strain>
    </source>
</reference>
<dbReference type="Proteomes" id="UP000502248">
    <property type="component" value="Chromosome"/>
</dbReference>
<dbReference type="AlphaFoldDB" id="A0A7Z2VHJ2"/>
<evidence type="ECO:0000256" key="3">
    <source>
        <dbReference type="ARBA" id="ARBA00022448"/>
    </source>
</evidence>
<keyword evidence="8" id="KW-0406">Ion transport</keyword>
<dbReference type="NCBIfam" id="TIGR00932">
    <property type="entry name" value="2a37"/>
    <property type="match status" value="1"/>
</dbReference>
<dbReference type="EMBL" id="CP051680">
    <property type="protein sequence ID" value="QJD83161.1"/>
    <property type="molecule type" value="Genomic_DNA"/>
</dbReference>
<feature type="transmembrane region" description="Helical" evidence="11">
    <location>
        <begin position="112"/>
        <end position="132"/>
    </location>
</feature>
<sequence>MEFILYLILILFFTKVFGDLFVRLGQPAVLGKLIVGILLGPAVLGWIEQGSFIDEVSEIGVLLLMFIAGLETDLEQLRRNIKSAFAVAIGGIVLPFIGGYGMGLAFGLSQNFSLFLGVVLSATSVSISVQVLKDMDKLNSREGTTILGAAVIDDVIVVILLAIMMSVIGTGEEVSIGLLIGKKALFFIAVFVVGWFVVPKVMKWMAPLRVSEAVISAALVICFSFAYFAEWLQMAGIIGAFAAGIAVAQTEFKHSVEEKIEPIAYSLFVPVFFVSIGLNVSFAGMGNQWGLVIAMTVMACLTKLLGGWIGARTTGFNSRSSLAIGAGMISRGEVALIIASTGLQAGLVLPEYFTSIVIVVILTTLVTPPLLKMFLKDVKPSY</sequence>
<keyword evidence="10" id="KW-0739">Sodium transport</keyword>
<feature type="transmembrane region" description="Helical" evidence="11">
    <location>
        <begin position="210"/>
        <end position="228"/>
    </location>
</feature>
<gene>
    <name evidence="13" type="ORF">HH215_08240</name>
</gene>
<evidence type="ECO:0000256" key="11">
    <source>
        <dbReference type="SAM" id="Phobius"/>
    </source>
</evidence>
<evidence type="ECO:0000256" key="7">
    <source>
        <dbReference type="ARBA" id="ARBA00023053"/>
    </source>
</evidence>
<dbReference type="InterPro" id="IPR004771">
    <property type="entry name" value="K/H_exchanger"/>
</dbReference>
<evidence type="ECO:0000313" key="13">
    <source>
        <dbReference type="EMBL" id="QJD83161.1"/>
    </source>
</evidence>
<dbReference type="GO" id="GO:0008324">
    <property type="term" value="F:monoatomic cation transmembrane transporter activity"/>
    <property type="evidence" value="ECO:0007669"/>
    <property type="project" value="InterPro"/>
</dbReference>
<evidence type="ECO:0000259" key="12">
    <source>
        <dbReference type="Pfam" id="PF00999"/>
    </source>
</evidence>
<feature type="transmembrane region" description="Helical" evidence="11">
    <location>
        <begin position="352"/>
        <end position="371"/>
    </location>
</feature>
<evidence type="ECO:0000256" key="2">
    <source>
        <dbReference type="ARBA" id="ARBA00005551"/>
    </source>
</evidence>
<keyword evidence="6 11" id="KW-1133">Transmembrane helix</keyword>
<dbReference type="PANTHER" id="PTHR43562:SF3">
    <property type="entry name" value="SODIUM ION_PROTON EXCHANGER (EUROFUNG)"/>
    <property type="match status" value="1"/>
</dbReference>
<feature type="transmembrane region" description="Helical" evidence="11">
    <location>
        <begin position="174"/>
        <end position="198"/>
    </location>
</feature>
<keyword evidence="14" id="KW-1185">Reference proteome</keyword>
<evidence type="ECO:0000256" key="9">
    <source>
        <dbReference type="ARBA" id="ARBA00023136"/>
    </source>
</evidence>
<evidence type="ECO:0000256" key="6">
    <source>
        <dbReference type="ARBA" id="ARBA00022989"/>
    </source>
</evidence>
<feature type="transmembrane region" description="Helical" evidence="11">
    <location>
        <begin position="289"/>
        <end position="310"/>
    </location>
</feature>
<evidence type="ECO:0000256" key="4">
    <source>
        <dbReference type="ARBA" id="ARBA00022449"/>
    </source>
</evidence>
<proteinExistence type="inferred from homology"/>
<comment type="similarity">
    <text evidence="2">Belongs to the monovalent cation:proton antiporter 2 (CPA2) transporter (TC 2.A.37) family.</text>
</comment>
<evidence type="ECO:0000256" key="8">
    <source>
        <dbReference type="ARBA" id="ARBA00023065"/>
    </source>
</evidence>
<keyword evidence="7" id="KW-0915">Sodium</keyword>
<dbReference type="InterPro" id="IPR006153">
    <property type="entry name" value="Cation/H_exchanger_TM"/>
</dbReference>
<keyword evidence="3" id="KW-0813">Transport</keyword>
<dbReference type="GO" id="GO:1902600">
    <property type="term" value="P:proton transmembrane transport"/>
    <property type="evidence" value="ECO:0007669"/>
    <property type="project" value="InterPro"/>
</dbReference>
<dbReference type="Pfam" id="PF00999">
    <property type="entry name" value="Na_H_Exchanger"/>
    <property type="match status" value="1"/>
</dbReference>
<accession>A0A7Z2VHJ2</accession>
<feature type="transmembrane region" description="Helical" evidence="11">
    <location>
        <begin position="144"/>
        <end position="168"/>
    </location>
</feature>
<keyword evidence="4" id="KW-0050">Antiport</keyword>
<protein>
    <submittedName>
        <fullName evidence="13">Cation:proton antiporter</fullName>
    </submittedName>
</protein>
<organism evidence="13 14">
    <name type="scientific">Cohnella herbarum</name>
    <dbReference type="NCBI Taxonomy" id="2728023"/>
    <lineage>
        <taxon>Bacteria</taxon>
        <taxon>Bacillati</taxon>
        <taxon>Bacillota</taxon>
        <taxon>Bacilli</taxon>
        <taxon>Bacillales</taxon>
        <taxon>Paenibacillaceae</taxon>
        <taxon>Cohnella</taxon>
    </lineage>
</organism>
<dbReference type="RefSeq" id="WP_169279458.1">
    <property type="nucleotide sequence ID" value="NZ_CP051680.1"/>
</dbReference>
<feature type="transmembrane region" description="Helical" evidence="11">
    <location>
        <begin position="84"/>
        <end position="106"/>
    </location>
</feature>
<keyword evidence="5 11" id="KW-0812">Transmembrane</keyword>
<evidence type="ECO:0000256" key="1">
    <source>
        <dbReference type="ARBA" id="ARBA00004141"/>
    </source>
</evidence>
<dbReference type="InterPro" id="IPR038770">
    <property type="entry name" value="Na+/solute_symporter_sf"/>
</dbReference>
<name>A0A7Z2VHJ2_9BACL</name>